<keyword evidence="7" id="KW-0508">mRNA splicing</keyword>
<dbReference type="GO" id="GO:0005634">
    <property type="term" value="C:nucleus"/>
    <property type="evidence" value="ECO:0007669"/>
    <property type="project" value="UniProtKB-SubCell"/>
</dbReference>
<dbReference type="RefSeq" id="XP_066087400.1">
    <property type="nucleotide sequence ID" value="XM_066231303.1"/>
</dbReference>
<name>A0AAX4KT43_9TREE</name>
<feature type="compositionally biased region" description="Acidic residues" evidence="9">
    <location>
        <begin position="539"/>
        <end position="548"/>
    </location>
</feature>
<organism evidence="12 13">
    <name type="scientific">Kwoniella europaea PYCC6329</name>
    <dbReference type="NCBI Taxonomy" id="1423913"/>
    <lineage>
        <taxon>Eukaryota</taxon>
        <taxon>Fungi</taxon>
        <taxon>Dikarya</taxon>
        <taxon>Basidiomycota</taxon>
        <taxon>Agaricomycotina</taxon>
        <taxon>Tremellomycetes</taxon>
        <taxon>Tremellales</taxon>
        <taxon>Cryptococcaceae</taxon>
        <taxon>Kwoniella</taxon>
    </lineage>
</organism>
<evidence type="ECO:0000313" key="12">
    <source>
        <dbReference type="EMBL" id="WWD09433.1"/>
    </source>
</evidence>
<dbReference type="GO" id="GO:0008380">
    <property type="term" value="P:RNA splicing"/>
    <property type="evidence" value="ECO:0007669"/>
    <property type="project" value="UniProtKB-KW"/>
</dbReference>
<evidence type="ECO:0000259" key="10">
    <source>
        <dbReference type="PROSITE" id="PS50174"/>
    </source>
</evidence>
<dbReference type="GO" id="GO:0006397">
    <property type="term" value="P:mRNA processing"/>
    <property type="evidence" value="ECO:0007669"/>
    <property type="project" value="UniProtKB-KW"/>
</dbReference>
<dbReference type="GO" id="GO:0005737">
    <property type="term" value="C:cytoplasm"/>
    <property type="evidence" value="ECO:0007669"/>
    <property type="project" value="UniProtKB-SubCell"/>
</dbReference>
<feature type="region of interest" description="Disordered" evidence="9">
    <location>
        <begin position="888"/>
        <end position="911"/>
    </location>
</feature>
<feature type="region of interest" description="Disordered" evidence="9">
    <location>
        <begin position="519"/>
        <end position="548"/>
    </location>
</feature>
<keyword evidence="13" id="KW-1185">Reference proteome</keyword>
<dbReference type="KEGG" id="ker:91106358"/>
<feature type="compositionally biased region" description="Gly residues" evidence="9">
    <location>
        <begin position="24"/>
        <end position="41"/>
    </location>
</feature>
<evidence type="ECO:0000256" key="3">
    <source>
        <dbReference type="ARBA" id="ARBA00010306"/>
    </source>
</evidence>
<dbReference type="Proteomes" id="UP001358614">
    <property type="component" value="Chromosome 2"/>
</dbReference>
<dbReference type="EMBL" id="CP144090">
    <property type="protein sequence ID" value="WWD09433.1"/>
    <property type="molecule type" value="Genomic_DNA"/>
</dbReference>
<dbReference type="InterPro" id="IPR034082">
    <property type="entry name" value="R3H_G-patch"/>
</dbReference>
<feature type="compositionally biased region" description="Low complexity" evidence="9">
    <location>
        <begin position="78"/>
        <end position="90"/>
    </location>
</feature>
<dbReference type="PROSITE" id="PS50174">
    <property type="entry name" value="G_PATCH"/>
    <property type="match status" value="1"/>
</dbReference>
<gene>
    <name evidence="12" type="ORF">V865_007557</name>
</gene>
<dbReference type="AlphaFoldDB" id="A0AAX4KT43"/>
<proteinExistence type="inferred from homology"/>
<keyword evidence="8" id="KW-0539">Nucleus</keyword>
<feature type="compositionally biased region" description="Acidic residues" evidence="9">
    <location>
        <begin position="589"/>
        <end position="620"/>
    </location>
</feature>
<dbReference type="GO" id="GO:0003676">
    <property type="term" value="F:nucleic acid binding"/>
    <property type="evidence" value="ECO:0007669"/>
    <property type="project" value="UniProtKB-UniRule"/>
</dbReference>
<feature type="domain" description="R3H" evidence="11">
    <location>
        <begin position="788"/>
        <end position="851"/>
    </location>
</feature>
<feature type="region of interest" description="Disordered" evidence="9">
    <location>
        <begin position="566"/>
        <end position="620"/>
    </location>
</feature>
<dbReference type="Pfam" id="PF01424">
    <property type="entry name" value="R3H"/>
    <property type="match status" value="1"/>
</dbReference>
<evidence type="ECO:0000313" key="13">
    <source>
        <dbReference type="Proteomes" id="UP001358614"/>
    </source>
</evidence>
<evidence type="ECO:0000259" key="11">
    <source>
        <dbReference type="PROSITE" id="PS51061"/>
    </source>
</evidence>
<dbReference type="SUPFAM" id="SSF82708">
    <property type="entry name" value="R3H domain"/>
    <property type="match status" value="1"/>
</dbReference>
<protein>
    <recommendedName>
        <fullName evidence="4">Protein SQS1</fullName>
    </recommendedName>
</protein>
<comment type="similarity">
    <text evidence="3">Belongs to the SQS1 family.</text>
</comment>
<evidence type="ECO:0000256" key="7">
    <source>
        <dbReference type="ARBA" id="ARBA00023187"/>
    </source>
</evidence>
<evidence type="ECO:0000256" key="9">
    <source>
        <dbReference type="SAM" id="MobiDB-lite"/>
    </source>
</evidence>
<dbReference type="GeneID" id="91106358"/>
<feature type="compositionally biased region" description="Basic and acidic residues" evidence="9">
    <location>
        <begin position="132"/>
        <end position="148"/>
    </location>
</feature>
<dbReference type="SMART" id="SM00393">
    <property type="entry name" value="R3H"/>
    <property type="match status" value="1"/>
</dbReference>
<feature type="region of interest" description="Disordered" evidence="9">
    <location>
        <begin position="225"/>
        <end position="248"/>
    </location>
</feature>
<dbReference type="PANTHER" id="PTHR14195">
    <property type="entry name" value="G PATCH DOMAIN CONTAINING PROTEIN 2"/>
    <property type="match status" value="1"/>
</dbReference>
<feature type="compositionally biased region" description="Polar residues" evidence="9">
    <location>
        <begin position="1"/>
        <end position="12"/>
    </location>
</feature>
<dbReference type="Gene3D" id="3.30.1370.50">
    <property type="entry name" value="R3H-like domain"/>
    <property type="match status" value="1"/>
</dbReference>
<accession>A0AAX4KT43</accession>
<feature type="region of interest" description="Disordered" evidence="9">
    <location>
        <begin position="412"/>
        <end position="506"/>
    </location>
</feature>
<evidence type="ECO:0000256" key="8">
    <source>
        <dbReference type="ARBA" id="ARBA00023242"/>
    </source>
</evidence>
<feature type="compositionally biased region" description="Basic and acidic residues" evidence="9">
    <location>
        <begin position="899"/>
        <end position="911"/>
    </location>
</feature>
<feature type="domain" description="G-patch" evidence="10">
    <location>
        <begin position="915"/>
        <end position="957"/>
    </location>
</feature>
<comment type="subcellular location">
    <subcellularLocation>
        <location evidence="2">Cytoplasm</location>
    </subcellularLocation>
    <subcellularLocation>
        <location evidence="1">Nucleus</location>
    </subcellularLocation>
</comment>
<dbReference type="Pfam" id="PF01585">
    <property type="entry name" value="G-patch"/>
    <property type="match status" value="1"/>
</dbReference>
<feature type="compositionally biased region" description="Basic residues" evidence="9">
    <location>
        <begin position="102"/>
        <end position="114"/>
    </location>
</feature>
<evidence type="ECO:0000256" key="2">
    <source>
        <dbReference type="ARBA" id="ARBA00004496"/>
    </source>
</evidence>
<feature type="compositionally biased region" description="Basic residues" evidence="9">
    <location>
        <begin position="443"/>
        <end position="463"/>
    </location>
</feature>
<keyword evidence="5" id="KW-0963">Cytoplasm</keyword>
<dbReference type="CDD" id="cd02646">
    <property type="entry name" value="R3H_G-patch"/>
    <property type="match status" value="1"/>
</dbReference>
<dbReference type="PROSITE" id="PS51061">
    <property type="entry name" value="R3H"/>
    <property type="match status" value="1"/>
</dbReference>
<dbReference type="InterPro" id="IPR036867">
    <property type="entry name" value="R3H_dom_sf"/>
</dbReference>
<feature type="region of interest" description="Disordered" evidence="9">
    <location>
        <begin position="71"/>
        <end position="164"/>
    </location>
</feature>
<evidence type="ECO:0000256" key="1">
    <source>
        <dbReference type="ARBA" id="ARBA00004123"/>
    </source>
</evidence>
<evidence type="ECO:0000256" key="5">
    <source>
        <dbReference type="ARBA" id="ARBA00022490"/>
    </source>
</evidence>
<dbReference type="InterPro" id="IPR001374">
    <property type="entry name" value="R3H_dom"/>
</dbReference>
<evidence type="ECO:0000256" key="4">
    <source>
        <dbReference type="ARBA" id="ARBA00018964"/>
    </source>
</evidence>
<feature type="region of interest" description="Disordered" evidence="9">
    <location>
        <begin position="1"/>
        <end position="53"/>
    </location>
</feature>
<keyword evidence="6" id="KW-0507">mRNA processing</keyword>
<sequence>MVQRQSFNDFLNSGSPSTPRGRGRGGFRGGGGRGGRGGGFTPGSSKKSFNADYSNMGFDYEKINSQKYTKMEGFNVQPFGPSSSASPGPSTARGRGSQTPRGRGRGFSSHHRGGHQQPATPSGVATPVHGLGFHDHEPDTRTKGDHRGLGSGRSTVGKGLGTGTVTWGGGRAPLFVKAGELFKDGEADVITMGEDHKLHVEVYPMSDPSAPQMTHLQDDTEIDFLQQPSPLTPPTSSPPSSLNEESHLTVQGEEGLHNYQDEALEELLSSATRSLAVDNDPASHGTSISENPSIPVTHIAEYSETIAIGSTSPEREDVIAIEETEVIIPMAEGGPIAADESESVEDETPLFFIDTNPEADDETPIPTYDIIESRPLGEQTTHVQAEDSEEEKILFVPKTYKKPEPIFIDISASSQPQHRSSAPEIVSRAFVNPQALSRAEKKAAKREKRRGRGKKSRRRKQNKMPREDSDIDWGSDGPPVNIIDVQGGESDSFVDPEDAENEEDEDIKLLRDYMKGTMLNAQTDRDEQEGEVEMKVQEEELDAQDDEDAEEMDIEAMKMFGQGIKGLTEGGQEIVDEEDWQSDDSREAFEEEEDDDDDDEDDSSVLGEIDIEGMMDDDSEDEDVEALFNGSNQWDKDTDWFINAMEDALDGTDVNMKDRKSRNSLFKSIENGDFGDTWGLTPAKKSKKNKFVPPELQAQWEKDRLVKAEKKQQRELERLIAEIEPTLAGYSRKGKAKAKGKGKAHQAAVAHLIPASASQVADLFDISSDEEGDFPLPLFRKGGRIPTSMPLEMVDERIQIFLDDRGKTTLQLPPMGKDDRKKVHMLADCYNLGSKSRGSGKTRFTVLTKNKRSGTLVDEIKIERLLSASQKVGGSFYKALYTRGGKAKVKGQSSGPSVRHKEGDMVGHGADKIGEDNIGHRLLSKMGWAEGDRIGRGAGLEAPIVAIVKNTKTGLGA</sequence>
<dbReference type="InterPro" id="IPR000467">
    <property type="entry name" value="G_patch_dom"/>
</dbReference>
<feature type="compositionally biased region" description="Acidic residues" evidence="9">
    <location>
        <begin position="492"/>
        <end position="506"/>
    </location>
</feature>
<dbReference type="InterPro" id="IPR051189">
    <property type="entry name" value="Splicing_assoc_domain"/>
</dbReference>
<evidence type="ECO:0000256" key="6">
    <source>
        <dbReference type="ARBA" id="ARBA00022664"/>
    </source>
</evidence>
<reference evidence="12 13" key="1">
    <citation type="submission" date="2024-01" db="EMBL/GenBank/DDBJ databases">
        <title>Comparative genomics of Cryptococcus and Kwoniella reveals pathogenesis evolution and contrasting modes of karyotype evolution via chromosome fusion or intercentromeric recombination.</title>
        <authorList>
            <person name="Coelho M.A."/>
            <person name="David-Palma M."/>
            <person name="Shea T."/>
            <person name="Bowers K."/>
            <person name="McGinley-Smith S."/>
            <person name="Mohammad A.W."/>
            <person name="Gnirke A."/>
            <person name="Yurkov A.M."/>
            <person name="Nowrousian M."/>
            <person name="Sun S."/>
            <person name="Cuomo C.A."/>
            <person name="Heitman J."/>
        </authorList>
    </citation>
    <scope>NUCLEOTIDE SEQUENCE [LARGE SCALE GENOMIC DNA]</scope>
    <source>
        <strain evidence="12 13">PYCC6329</strain>
    </source>
</reference>